<proteinExistence type="inferred from homology"/>
<protein>
    <recommendedName>
        <fullName evidence="7">LD-carboxypeptidase</fullName>
    </recommendedName>
</protein>
<dbReference type="InterPro" id="IPR027478">
    <property type="entry name" value="LdcA_N"/>
</dbReference>
<dbReference type="Gene3D" id="3.50.30.60">
    <property type="entry name" value="LD-carboxypeptidase A C-terminal domain-like"/>
    <property type="match status" value="1"/>
</dbReference>
<dbReference type="VEuPathDB" id="FungiDB:AeMF1_010510"/>
<sequence length="344" mass="37592">MKIPKALCRGDTVVFLAPASGVAVPAAHRLEQGKSFFESLGYFVEMYPSCFENGSYSSCDAETRAKDLMRAFEDPAVKAIICTIGGLTSHEMLEYMDFSIVAKNPKIFCGFSDITTLHLAIYAQADLVTFYGPSVLCQFGEFPTPLAYTIDSFFSGVAKPSTPIGVVRPSVEWTDDKSVNWFTKADMHTSRPMKQNDAGYEWLRHGRATGPLLGGCLPVLLNVFGTKYMPSTVGSILLLETPESEEAFDKGMSLDMVNMHLGVLRANETLRHVRGIAVGRAFAYSAQVDELKRLILHHTGGYDYPIVYGIDCGHTDPIATWPLGVPISLDSHANIISIDGASVQ</sequence>
<accession>A0A6G0WBG1</accession>
<dbReference type="InterPro" id="IPR029062">
    <property type="entry name" value="Class_I_gatase-like"/>
</dbReference>
<dbReference type="Proteomes" id="UP000481153">
    <property type="component" value="Unassembled WGS sequence"/>
</dbReference>
<dbReference type="AlphaFoldDB" id="A0A6G0WBG1"/>
<dbReference type="CDD" id="cd07062">
    <property type="entry name" value="Peptidase_S66_mccF_like"/>
    <property type="match status" value="1"/>
</dbReference>
<feature type="domain" description="LD-carboxypeptidase N-terminal" evidence="3">
    <location>
        <begin position="14"/>
        <end position="132"/>
    </location>
</feature>
<dbReference type="InterPro" id="IPR040921">
    <property type="entry name" value="Peptidase_S66C"/>
</dbReference>
<evidence type="ECO:0000313" key="6">
    <source>
        <dbReference type="Proteomes" id="UP000481153"/>
    </source>
</evidence>
<dbReference type="Pfam" id="PF02016">
    <property type="entry name" value="Peptidase_S66"/>
    <property type="match status" value="1"/>
</dbReference>
<gene>
    <name evidence="5" type="ORF">Ae201684_016681</name>
</gene>
<keyword evidence="6" id="KW-1185">Reference proteome</keyword>
<evidence type="ECO:0000259" key="3">
    <source>
        <dbReference type="Pfam" id="PF02016"/>
    </source>
</evidence>
<dbReference type="SUPFAM" id="SSF141986">
    <property type="entry name" value="LD-carboxypeptidase A C-terminal domain-like"/>
    <property type="match status" value="1"/>
</dbReference>
<dbReference type="SUPFAM" id="SSF52317">
    <property type="entry name" value="Class I glutamine amidotransferase-like"/>
    <property type="match status" value="1"/>
</dbReference>
<reference evidence="5 6" key="1">
    <citation type="submission" date="2019-07" db="EMBL/GenBank/DDBJ databases">
        <title>Genomics analysis of Aphanomyces spp. identifies a new class of oomycete effector associated with host adaptation.</title>
        <authorList>
            <person name="Gaulin E."/>
        </authorList>
    </citation>
    <scope>NUCLEOTIDE SEQUENCE [LARGE SCALE GENOMIC DNA]</scope>
    <source>
        <strain evidence="5 6">ATCC 201684</strain>
    </source>
</reference>
<dbReference type="InterPro" id="IPR040449">
    <property type="entry name" value="Peptidase_S66_N"/>
</dbReference>
<dbReference type="GO" id="GO:0016787">
    <property type="term" value="F:hydrolase activity"/>
    <property type="evidence" value="ECO:0007669"/>
    <property type="project" value="UniProtKB-KW"/>
</dbReference>
<dbReference type="Pfam" id="PF17676">
    <property type="entry name" value="Peptidase_S66C"/>
    <property type="match status" value="1"/>
</dbReference>
<evidence type="ECO:0000256" key="2">
    <source>
        <dbReference type="ARBA" id="ARBA00022801"/>
    </source>
</evidence>
<feature type="domain" description="LD-carboxypeptidase C-terminal" evidence="4">
    <location>
        <begin position="209"/>
        <end position="329"/>
    </location>
</feature>
<dbReference type="InterPro" id="IPR003507">
    <property type="entry name" value="S66_fam"/>
</dbReference>
<comment type="caution">
    <text evidence="5">The sequence shown here is derived from an EMBL/GenBank/DDBJ whole genome shotgun (WGS) entry which is preliminary data.</text>
</comment>
<organism evidence="5 6">
    <name type="scientific">Aphanomyces euteiches</name>
    <dbReference type="NCBI Taxonomy" id="100861"/>
    <lineage>
        <taxon>Eukaryota</taxon>
        <taxon>Sar</taxon>
        <taxon>Stramenopiles</taxon>
        <taxon>Oomycota</taxon>
        <taxon>Saprolegniomycetes</taxon>
        <taxon>Saprolegniales</taxon>
        <taxon>Verrucalvaceae</taxon>
        <taxon>Aphanomyces</taxon>
    </lineage>
</organism>
<dbReference type="InterPro" id="IPR027461">
    <property type="entry name" value="Carboxypeptidase_A_C_sf"/>
</dbReference>
<dbReference type="PANTHER" id="PTHR30237">
    <property type="entry name" value="MURAMOYLTETRAPEPTIDE CARBOXYPEPTIDASE"/>
    <property type="match status" value="1"/>
</dbReference>
<dbReference type="PIRSF" id="PIRSF028757">
    <property type="entry name" value="LD-carboxypeptidase"/>
    <property type="match status" value="1"/>
</dbReference>
<dbReference type="Gene3D" id="3.40.50.10740">
    <property type="entry name" value="Class I glutamine amidotransferase-like"/>
    <property type="match status" value="1"/>
</dbReference>
<evidence type="ECO:0008006" key="7">
    <source>
        <dbReference type="Google" id="ProtNLM"/>
    </source>
</evidence>
<keyword evidence="2" id="KW-0378">Hydrolase</keyword>
<comment type="similarity">
    <text evidence="1">Belongs to the peptidase S66 family.</text>
</comment>
<evidence type="ECO:0000256" key="1">
    <source>
        <dbReference type="ARBA" id="ARBA00010233"/>
    </source>
</evidence>
<dbReference type="PANTHER" id="PTHR30237:SF4">
    <property type="entry name" value="LD-CARBOXYPEPTIDASE C-TERMINAL DOMAIN-CONTAINING PROTEIN"/>
    <property type="match status" value="1"/>
</dbReference>
<evidence type="ECO:0000313" key="5">
    <source>
        <dbReference type="EMBL" id="KAF0724615.1"/>
    </source>
</evidence>
<name>A0A6G0WBG1_9STRA</name>
<evidence type="ECO:0000259" key="4">
    <source>
        <dbReference type="Pfam" id="PF17676"/>
    </source>
</evidence>
<dbReference type="EMBL" id="VJMJ01000266">
    <property type="protein sequence ID" value="KAF0724615.1"/>
    <property type="molecule type" value="Genomic_DNA"/>
</dbReference>